<dbReference type="OrthoDB" id="381979at2157"/>
<name>A0A510DW00_9CREN</name>
<evidence type="ECO:0000313" key="2">
    <source>
        <dbReference type="EMBL" id="BBG27125.1"/>
    </source>
</evidence>
<dbReference type="Proteomes" id="UP000325030">
    <property type="component" value="Chromosome"/>
</dbReference>
<dbReference type="KEGG" id="step:IC006_1678"/>
<accession>A0A510DW00</accession>
<dbReference type="Proteomes" id="UP000322983">
    <property type="component" value="Chromosome"/>
</dbReference>
<evidence type="ECO:0000313" key="1">
    <source>
        <dbReference type="EMBL" id="BBG24367.1"/>
    </source>
</evidence>
<keyword evidence="3" id="KW-1185">Reference proteome</keyword>
<dbReference type="EMBL" id="AP018930">
    <property type="protein sequence ID" value="BBG27125.1"/>
    <property type="molecule type" value="Genomic_DNA"/>
</dbReference>
<dbReference type="EMBL" id="AP018929">
    <property type="protein sequence ID" value="BBG24367.1"/>
    <property type="molecule type" value="Genomic_DNA"/>
</dbReference>
<reference evidence="1 3" key="2">
    <citation type="journal article" date="2020" name="Int. J. Syst. Evol. Microbiol.">
        <title>Sulfuracidifex tepidarius gen. nov., sp. nov. and transfer of Sulfolobus metallicus Huber and Stetter 1992 to the genus Sulfuracidifex as Sulfuracidifex metallicus comb. nov.</title>
        <authorList>
            <person name="Itoh T."/>
            <person name="Miura T."/>
            <person name="Sakai H.D."/>
            <person name="Kato S."/>
            <person name="Ohkuma M."/>
            <person name="Takashina T."/>
        </authorList>
    </citation>
    <scope>NUCLEOTIDE SEQUENCE [LARGE SCALE GENOMIC DNA]</scope>
    <source>
        <strain evidence="1 3">IC-006</strain>
        <strain evidence="2">IC-007</strain>
    </source>
</reference>
<sequence>MSYAYRVGKTIMDLASMSRNRDYLKHMKRAIDLYIQESNRYTILHPMSKESFLGELLLNISENIPIILNFKLKKEYFIKILEKMNLPDFIDKSKLISSKIEFFVMMKLESRKIEIKIIIKSDNLSMRLDQPFESDEIHELICKKRVRKSPINTIISQAMSGLSSVLIN</sequence>
<protein>
    <submittedName>
        <fullName evidence="1">Uncharacterized protein</fullName>
    </submittedName>
</protein>
<proteinExistence type="predicted"/>
<organism evidence="1 3">
    <name type="scientific">Sulfuracidifex tepidarius</name>
    <dbReference type="NCBI Taxonomy" id="1294262"/>
    <lineage>
        <taxon>Archaea</taxon>
        <taxon>Thermoproteota</taxon>
        <taxon>Thermoprotei</taxon>
        <taxon>Sulfolobales</taxon>
        <taxon>Sulfolobaceae</taxon>
        <taxon>Sulfuracidifex</taxon>
    </lineage>
</organism>
<reference evidence="4" key="1">
    <citation type="submission" date="2018-09" db="EMBL/GenBank/DDBJ databases">
        <title>Complete Genome Sequencing of Sulfolobus sp. JCM 16834.</title>
        <authorList>
            <person name="Kato S."/>
            <person name="Itoh T."/>
            <person name="Ohkuma M."/>
        </authorList>
    </citation>
    <scope>NUCLEOTIDE SEQUENCE [LARGE SCALE GENOMIC DNA]</scope>
    <source>
        <strain evidence="4">IC-007</strain>
    </source>
</reference>
<gene>
    <name evidence="1" type="ORF">IC006_1678</name>
    <name evidence="2" type="ORF">IC007_1656</name>
</gene>
<evidence type="ECO:0000313" key="3">
    <source>
        <dbReference type="Proteomes" id="UP000322983"/>
    </source>
</evidence>
<dbReference type="AlphaFoldDB" id="A0A510DW00"/>
<accession>A0A510E3N2</accession>
<evidence type="ECO:0000313" key="4">
    <source>
        <dbReference type="Proteomes" id="UP000325030"/>
    </source>
</evidence>